<sequence>MQNPRLTVIGTGYLGATHAVCMAALGFEVLGVEIDERKVASLTSGEVPFFEPGLPELLVKALESGRLRFTTSYEEAAEFGDVHFVCVGTPQQAGSDAADMTYVDAAFSTLAKHLTRKTLVVGKSTVPVGTAARLTALVKELAPAGDEVELAWNPEFLREGFAVDDTMHPDRLVFGVQSEWAEQQLRAAFAPVIGGGTPVKVTDLQTAELVKVAANSFLATKISYINAMAEVCEATGADVHDLAEALAYDDRIGGKFLKPGLGFGGGCLPKDIRAFTHRAGELGVGQAVAFLREVDGINRRRRARTVDLVRELAGGDLNGVRVAALGASFKPNSDDIRDAPALDVATTLQKAGAVVHVFDPAAMDNARKAYPQLSYGESAIDVARDADVVVLLTEWAEFRELDPAAMGEIVNQKRIVDGRHALDPVSWRAAGWEYRALGRP</sequence>
<name>A0A8J4EB86_9ACTN</name>
<dbReference type="InterPro" id="IPR036220">
    <property type="entry name" value="UDP-Glc/GDP-Man_DH_C_sf"/>
</dbReference>
<dbReference type="Pfam" id="PF03720">
    <property type="entry name" value="UDPG_MGDP_dh_C"/>
    <property type="match status" value="1"/>
</dbReference>
<gene>
    <name evidence="12" type="ORF">Voc01_004940</name>
</gene>
<dbReference type="Gene3D" id="1.20.5.100">
    <property type="entry name" value="Cytochrome c1, transmembrane anchor, C-terminal"/>
    <property type="match status" value="1"/>
</dbReference>
<evidence type="ECO:0000256" key="6">
    <source>
        <dbReference type="ARBA" id="ARBA00047473"/>
    </source>
</evidence>
<dbReference type="NCBIfam" id="TIGR03026">
    <property type="entry name" value="NDP-sugDHase"/>
    <property type="match status" value="1"/>
</dbReference>
<comment type="caution">
    <text evidence="12">The sequence shown here is derived from an EMBL/GenBank/DDBJ whole genome shotgun (WGS) entry which is preliminary data.</text>
</comment>
<keyword evidence="13" id="KW-1185">Reference proteome</keyword>
<dbReference type="SUPFAM" id="SSF52413">
    <property type="entry name" value="UDP-glucose/GDP-mannose dehydrogenase C-terminal domain"/>
    <property type="match status" value="1"/>
</dbReference>
<accession>A0A8J4EB86</accession>
<feature type="active site" description="Nucleophile" evidence="8">
    <location>
        <position position="267"/>
    </location>
</feature>
<dbReference type="PIRSF" id="PIRSF500134">
    <property type="entry name" value="UDPglc_DH_bac"/>
    <property type="match status" value="1"/>
</dbReference>
<dbReference type="UniPathway" id="UPA00038">
    <property type="reaction ID" value="UER00491"/>
</dbReference>
<dbReference type="EMBL" id="BOPH01000006">
    <property type="protein sequence ID" value="GIJ65577.1"/>
    <property type="molecule type" value="Genomic_DNA"/>
</dbReference>
<dbReference type="InterPro" id="IPR008927">
    <property type="entry name" value="6-PGluconate_DH-like_C_sf"/>
</dbReference>
<evidence type="ECO:0000313" key="12">
    <source>
        <dbReference type="EMBL" id="GIJ65577.1"/>
    </source>
</evidence>
<evidence type="ECO:0000256" key="9">
    <source>
        <dbReference type="PIRSR" id="PIRSR500134-2"/>
    </source>
</evidence>
<keyword evidence="5 7" id="KW-0520">NAD</keyword>
<dbReference type="PANTHER" id="PTHR43750:SF3">
    <property type="entry name" value="UDP-GLUCOSE 6-DEHYDROGENASE TUAD"/>
    <property type="match status" value="1"/>
</dbReference>
<dbReference type="AlphaFoldDB" id="A0A8J4EB86"/>
<dbReference type="Gene3D" id="3.40.50.720">
    <property type="entry name" value="NAD(P)-binding Rossmann-like Domain"/>
    <property type="match status" value="2"/>
</dbReference>
<evidence type="ECO:0000259" key="11">
    <source>
        <dbReference type="SMART" id="SM00984"/>
    </source>
</evidence>
<feature type="binding site" evidence="10">
    <location>
        <position position="38"/>
    </location>
    <ligand>
        <name>NAD(+)</name>
        <dbReference type="ChEBI" id="CHEBI:57540"/>
    </ligand>
</feature>
<comment type="pathway">
    <text evidence="1">Nucleotide-sugar biosynthesis; UDP-alpha-D-glucuronate biosynthesis; UDP-alpha-D-glucuronate from UDP-alpha-D-glucose: step 1/1.</text>
</comment>
<dbReference type="EC" id="1.1.1.22" evidence="3 7"/>
<dbReference type="SUPFAM" id="SSF48179">
    <property type="entry name" value="6-phosphogluconate dehydrogenase C-terminal domain-like"/>
    <property type="match status" value="1"/>
</dbReference>
<comment type="similarity">
    <text evidence="2 7">Belongs to the UDP-glucose/GDP-mannose dehydrogenase family.</text>
</comment>
<feature type="binding site" evidence="9">
    <location>
        <position position="330"/>
    </location>
    <ligand>
        <name>substrate</name>
    </ligand>
</feature>
<evidence type="ECO:0000256" key="10">
    <source>
        <dbReference type="PIRSR" id="PIRSR500134-3"/>
    </source>
</evidence>
<feature type="binding site" evidence="9">
    <location>
        <begin position="156"/>
        <end position="159"/>
    </location>
    <ligand>
        <name>substrate</name>
    </ligand>
</feature>
<dbReference type="InterPro" id="IPR036291">
    <property type="entry name" value="NAD(P)-bd_dom_sf"/>
</dbReference>
<evidence type="ECO:0000256" key="5">
    <source>
        <dbReference type="ARBA" id="ARBA00023027"/>
    </source>
</evidence>
<feature type="domain" description="UDP-glucose/GDP-mannose dehydrogenase C-terminal" evidence="11">
    <location>
        <begin position="323"/>
        <end position="424"/>
    </location>
</feature>
<dbReference type="Pfam" id="PF00984">
    <property type="entry name" value="UDPG_MGDP_dh"/>
    <property type="match status" value="1"/>
</dbReference>
<evidence type="ECO:0000256" key="7">
    <source>
        <dbReference type="PIRNR" id="PIRNR000124"/>
    </source>
</evidence>
<dbReference type="InterPro" id="IPR028357">
    <property type="entry name" value="UDPglc_DH_bac"/>
</dbReference>
<dbReference type="GO" id="GO:0000271">
    <property type="term" value="P:polysaccharide biosynthetic process"/>
    <property type="evidence" value="ECO:0007669"/>
    <property type="project" value="InterPro"/>
</dbReference>
<dbReference type="SMART" id="SM00984">
    <property type="entry name" value="UDPG_MGDP_dh_C"/>
    <property type="match status" value="1"/>
</dbReference>
<feature type="binding site" evidence="10">
    <location>
        <position position="337"/>
    </location>
    <ligand>
        <name>NAD(+)</name>
        <dbReference type="ChEBI" id="CHEBI:57540"/>
    </ligand>
</feature>
<dbReference type="RefSeq" id="WP_203925585.1">
    <property type="nucleotide sequence ID" value="NZ_BOPH01000006.1"/>
</dbReference>
<keyword evidence="4 7" id="KW-0560">Oxidoreductase</keyword>
<feature type="binding site" evidence="10">
    <location>
        <position position="270"/>
    </location>
    <ligand>
        <name>NAD(+)</name>
        <dbReference type="ChEBI" id="CHEBI:57540"/>
    </ligand>
</feature>
<dbReference type="InterPro" id="IPR017476">
    <property type="entry name" value="UDP-Glc/GDP-Man"/>
</dbReference>
<reference evidence="12" key="1">
    <citation type="submission" date="2021-01" db="EMBL/GenBank/DDBJ databases">
        <title>Whole genome shotgun sequence of Virgisporangium ochraceum NBRC 16418.</title>
        <authorList>
            <person name="Komaki H."/>
            <person name="Tamura T."/>
        </authorList>
    </citation>
    <scope>NUCLEOTIDE SEQUENCE</scope>
    <source>
        <strain evidence="12">NBRC 16418</strain>
    </source>
</reference>
<feature type="binding site" evidence="10">
    <location>
        <position position="89"/>
    </location>
    <ligand>
        <name>NAD(+)</name>
        <dbReference type="ChEBI" id="CHEBI:57540"/>
    </ligand>
</feature>
<evidence type="ECO:0000256" key="2">
    <source>
        <dbReference type="ARBA" id="ARBA00006601"/>
    </source>
</evidence>
<dbReference type="InterPro" id="IPR014026">
    <property type="entry name" value="UDP-Glc/GDP-Man_DH_dimer"/>
</dbReference>
<protein>
    <recommendedName>
        <fullName evidence="3 7">UDP-glucose 6-dehydrogenase</fullName>
        <ecNumber evidence="3 7">1.1.1.22</ecNumber>
    </recommendedName>
</protein>
<dbReference type="InterPro" id="IPR001732">
    <property type="entry name" value="UDP-Glc/GDP-Man_DH_N"/>
</dbReference>
<feature type="binding site" evidence="10">
    <location>
        <position position="125"/>
    </location>
    <ligand>
        <name>NAD(+)</name>
        <dbReference type="ChEBI" id="CHEBI:57540"/>
    </ligand>
</feature>
<dbReference type="Pfam" id="PF03721">
    <property type="entry name" value="UDPG_MGDP_dh_N"/>
    <property type="match status" value="1"/>
</dbReference>
<dbReference type="Proteomes" id="UP000635606">
    <property type="component" value="Unassembled WGS sequence"/>
</dbReference>
<feature type="binding site" evidence="10">
    <location>
        <position position="159"/>
    </location>
    <ligand>
        <name>NAD(+)</name>
        <dbReference type="ChEBI" id="CHEBI:57540"/>
    </ligand>
</feature>
<dbReference type="InterPro" id="IPR014027">
    <property type="entry name" value="UDP-Glc/GDP-Man_DH_C"/>
</dbReference>
<comment type="catalytic activity">
    <reaction evidence="6 7">
        <text>UDP-alpha-D-glucose + 2 NAD(+) + H2O = UDP-alpha-D-glucuronate + 2 NADH + 3 H(+)</text>
        <dbReference type="Rhea" id="RHEA:23596"/>
        <dbReference type="ChEBI" id="CHEBI:15377"/>
        <dbReference type="ChEBI" id="CHEBI:15378"/>
        <dbReference type="ChEBI" id="CHEBI:57540"/>
        <dbReference type="ChEBI" id="CHEBI:57945"/>
        <dbReference type="ChEBI" id="CHEBI:58052"/>
        <dbReference type="ChEBI" id="CHEBI:58885"/>
        <dbReference type="EC" id="1.1.1.22"/>
    </reaction>
</comment>
<dbReference type="PANTHER" id="PTHR43750">
    <property type="entry name" value="UDP-GLUCOSE 6-DEHYDROGENASE TUAD"/>
    <property type="match status" value="1"/>
</dbReference>
<dbReference type="GO" id="GO:0003979">
    <property type="term" value="F:UDP-glucose 6-dehydrogenase activity"/>
    <property type="evidence" value="ECO:0007669"/>
    <property type="project" value="UniProtKB-EC"/>
</dbReference>
<proteinExistence type="inferred from homology"/>
<evidence type="ECO:0000313" key="13">
    <source>
        <dbReference type="Proteomes" id="UP000635606"/>
    </source>
</evidence>
<organism evidence="12 13">
    <name type="scientific">Virgisporangium ochraceum</name>
    <dbReference type="NCBI Taxonomy" id="65505"/>
    <lineage>
        <taxon>Bacteria</taxon>
        <taxon>Bacillati</taxon>
        <taxon>Actinomycetota</taxon>
        <taxon>Actinomycetes</taxon>
        <taxon>Micromonosporales</taxon>
        <taxon>Micromonosporaceae</taxon>
        <taxon>Virgisporangium</taxon>
    </lineage>
</organism>
<evidence type="ECO:0000256" key="1">
    <source>
        <dbReference type="ARBA" id="ARBA00004701"/>
    </source>
</evidence>
<feature type="binding site" evidence="9">
    <location>
        <begin position="256"/>
        <end position="260"/>
    </location>
    <ligand>
        <name>substrate</name>
    </ligand>
</feature>
<dbReference type="GO" id="GO:0006065">
    <property type="term" value="P:UDP-glucuronate biosynthetic process"/>
    <property type="evidence" value="ECO:0007669"/>
    <property type="project" value="UniProtKB-UniPathway"/>
</dbReference>
<evidence type="ECO:0000256" key="3">
    <source>
        <dbReference type="ARBA" id="ARBA00012954"/>
    </source>
</evidence>
<dbReference type="PIRSF" id="PIRSF000124">
    <property type="entry name" value="UDPglc_GDPman_dh"/>
    <property type="match status" value="1"/>
</dbReference>
<dbReference type="GO" id="GO:0051287">
    <property type="term" value="F:NAD binding"/>
    <property type="evidence" value="ECO:0007669"/>
    <property type="project" value="InterPro"/>
</dbReference>
<feature type="binding site" evidence="9">
    <location>
        <position position="211"/>
    </location>
    <ligand>
        <name>substrate</name>
    </ligand>
</feature>
<dbReference type="SUPFAM" id="SSF51735">
    <property type="entry name" value="NAD(P)-binding Rossmann-fold domains"/>
    <property type="match status" value="1"/>
</dbReference>
<evidence type="ECO:0000256" key="8">
    <source>
        <dbReference type="PIRSR" id="PIRSR500134-1"/>
    </source>
</evidence>
<feature type="binding site" evidence="9">
    <location>
        <position position="264"/>
    </location>
    <ligand>
        <name>substrate</name>
    </ligand>
</feature>
<evidence type="ECO:0000256" key="4">
    <source>
        <dbReference type="ARBA" id="ARBA00023002"/>
    </source>
</evidence>